<proteinExistence type="predicted"/>
<sequence>MAVKQAYALVLGFKNSKKKTCTITIDNVKEDLTQDNITPVMDAILADNIIITSTGDDLVSKVFAKVVAKTETDYQYQ</sequence>
<organism evidence="1 2">
    <name type="scientific">Clostridium tarantellae</name>
    <dbReference type="NCBI Taxonomy" id="39493"/>
    <lineage>
        <taxon>Bacteria</taxon>
        <taxon>Bacillati</taxon>
        <taxon>Bacillota</taxon>
        <taxon>Clostridia</taxon>
        <taxon>Eubacteriales</taxon>
        <taxon>Clostridiaceae</taxon>
        <taxon>Clostridium</taxon>
    </lineage>
</organism>
<gene>
    <name evidence="1" type="ORF">GBZ86_10535</name>
</gene>
<name>A0A6I1MVJ6_9CLOT</name>
<evidence type="ECO:0000313" key="2">
    <source>
        <dbReference type="Proteomes" id="UP000430345"/>
    </source>
</evidence>
<dbReference type="Pfam" id="PF11148">
    <property type="entry name" value="DUF2922"/>
    <property type="match status" value="1"/>
</dbReference>
<dbReference type="OrthoDB" id="9795264at2"/>
<evidence type="ECO:0000313" key="1">
    <source>
        <dbReference type="EMBL" id="MPQ44199.1"/>
    </source>
</evidence>
<dbReference type="RefSeq" id="WP_152890469.1">
    <property type="nucleotide sequence ID" value="NZ_WHJC01000167.1"/>
</dbReference>
<protein>
    <submittedName>
        <fullName evidence="1">DUF2922 family protein</fullName>
    </submittedName>
</protein>
<dbReference type="AlphaFoldDB" id="A0A6I1MVJ6"/>
<dbReference type="EMBL" id="WHJC01000167">
    <property type="protein sequence ID" value="MPQ44199.1"/>
    <property type="molecule type" value="Genomic_DNA"/>
</dbReference>
<dbReference type="Proteomes" id="UP000430345">
    <property type="component" value="Unassembled WGS sequence"/>
</dbReference>
<reference evidence="1 2" key="1">
    <citation type="submission" date="2019-10" db="EMBL/GenBank/DDBJ databases">
        <title>The Genome Sequence of Clostridium tarantellae Isolated from Fish Brain.</title>
        <authorList>
            <person name="Bano L."/>
            <person name="Kiel M."/>
            <person name="Sales G."/>
            <person name="Doxey A.C."/>
            <person name="Mansfield M.J."/>
            <person name="Schiavone M."/>
            <person name="Rossetto O."/>
            <person name="Pirazzini M."/>
            <person name="Dobrindt U."/>
            <person name="Montecucco C."/>
        </authorList>
    </citation>
    <scope>NUCLEOTIDE SEQUENCE [LARGE SCALE GENOMIC DNA]</scope>
    <source>
        <strain evidence="1 2">DSM 3997</strain>
    </source>
</reference>
<keyword evidence="2" id="KW-1185">Reference proteome</keyword>
<comment type="caution">
    <text evidence="1">The sequence shown here is derived from an EMBL/GenBank/DDBJ whole genome shotgun (WGS) entry which is preliminary data.</text>
</comment>
<dbReference type="InterPro" id="IPR021321">
    <property type="entry name" value="DUF2922"/>
</dbReference>
<accession>A0A6I1MVJ6</accession>